<keyword evidence="2" id="KW-1185">Reference proteome</keyword>
<dbReference type="AlphaFoldDB" id="A0A848DHJ6"/>
<comment type="caution">
    <text evidence="1">The sequence shown here is derived from an EMBL/GenBank/DDBJ whole genome shotgun (WGS) entry which is preliminary data.</text>
</comment>
<sequence>MSTLVDDVAAFGRRLRAEGLTVEPARLATFARAIALTSPEATYWVGRAVLVSRPADTPPYDRAFFAHYGAGFPTERTPMPRMVARVPDVALETPDGSASSTGTASVSPASRVEQLRYKRFELCTEEELARLGELMRELTWSMPPRRTRRRRSSRRGELDMARTLRRSMRPDGEAAGIQWHQRRLTPRRLVLLLDISGSMSAYSRALLIFAHAALSSDDGWEAFCFGTRLTRITGQLRTRTPDAALRAASEAVLDWDGGTRIGDAVKALVDGWGQTQVLRGAVVIVCSDGLDTGEPDLLAEQMDRLHRLSREVVWLNPLKGLVGYEPIAQGMAAAMPYIDLFATGDDLASLEALSQRLSAVRGRSRRPSH</sequence>
<name>A0A848DHJ6_9PSEU</name>
<dbReference type="InterPro" id="IPR011195">
    <property type="entry name" value="UCP010256"/>
</dbReference>
<dbReference type="Pfam" id="PF05762">
    <property type="entry name" value="VWA_CoxE"/>
    <property type="match status" value="1"/>
</dbReference>
<dbReference type="SUPFAM" id="SSF53300">
    <property type="entry name" value="vWA-like"/>
    <property type="match status" value="1"/>
</dbReference>
<evidence type="ECO:0000313" key="2">
    <source>
        <dbReference type="Proteomes" id="UP000586918"/>
    </source>
</evidence>
<evidence type="ECO:0000313" key="1">
    <source>
        <dbReference type="EMBL" id="NMH92025.1"/>
    </source>
</evidence>
<dbReference type="Gene3D" id="3.40.50.410">
    <property type="entry name" value="von Willebrand factor, type A domain"/>
    <property type="match status" value="1"/>
</dbReference>
<organism evidence="1 2">
    <name type="scientific">Pseudonocardia bannensis</name>
    <dbReference type="NCBI Taxonomy" id="630973"/>
    <lineage>
        <taxon>Bacteria</taxon>
        <taxon>Bacillati</taxon>
        <taxon>Actinomycetota</taxon>
        <taxon>Actinomycetes</taxon>
        <taxon>Pseudonocardiales</taxon>
        <taxon>Pseudonocardiaceae</taxon>
        <taxon>Pseudonocardia</taxon>
    </lineage>
</organism>
<dbReference type="PANTHER" id="PTHR39338:SF6">
    <property type="entry name" value="BLL5662 PROTEIN"/>
    <property type="match status" value="1"/>
</dbReference>
<proteinExistence type="predicted"/>
<dbReference type="CDD" id="cd00198">
    <property type="entry name" value="vWFA"/>
    <property type="match status" value="1"/>
</dbReference>
<dbReference type="InterPro" id="IPR036465">
    <property type="entry name" value="vWFA_dom_sf"/>
</dbReference>
<dbReference type="PANTHER" id="PTHR39338">
    <property type="entry name" value="BLL5662 PROTEIN-RELATED"/>
    <property type="match status" value="1"/>
</dbReference>
<gene>
    <name evidence="1" type="ORF">HF519_10665</name>
</gene>
<dbReference type="InterPro" id="IPR008912">
    <property type="entry name" value="Uncharacterised_CoxE"/>
</dbReference>
<protein>
    <submittedName>
        <fullName evidence="1">VWA domain-containing protein</fullName>
    </submittedName>
</protein>
<dbReference type="EMBL" id="JAAXKZ010000029">
    <property type="protein sequence ID" value="NMH92025.1"/>
    <property type="molecule type" value="Genomic_DNA"/>
</dbReference>
<accession>A0A848DHJ6</accession>
<dbReference type="Proteomes" id="UP000586918">
    <property type="component" value="Unassembled WGS sequence"/>
</dbReference>
<reference evidence="1 2" key="1">
    <citation type="submission" date="2020-04" db="EMBL/GenBank/DDBJ databases">
        <authorList>
            <person name="Klaysubun C."/>
            <person name="Duangmal K."/>
            <person name="Lipun K."/>
        </authorList>
    </citation>
    <scope>NUCLEOTIDE SEQUENCE [LARGE SCALE GENOMIC DNA]</scope>
    <source>
        <strain evidence="1 2">DSM 45300</strain>
    </source>
</reference>
<dbReference type="RefSeq" id="WP_169412669.1">
    <property type="nucleotide sequence ID" value="NZ_JAAXKZ010000029.1"/>
</dbReference>
<dbReference type="PIRSF" id="PIRSF010256">
    <property type="entry name" value="CoxE_vWa"/>
    <property type="match status" value="1"/>
</dbReference>